<evidence type="ECO:0000313" key="2">
    <source>
        <dbReference type="EMBL" id="MCY6371792.1"/>
    </source>
</evidence>
<dbReference type="Gene3D" id="1.10.1760.20">
    <property type="match status" value="1"/>
</dbReference>
<proteinExistence type="predicted"/>
<dbReference type="Pfam" id="PF12822">
    <property type="entry name" value="ECF_trnsprt"/>
    <property type="match status" value="1"/>
</dbReference>
<gene>
    <name evidence="2" type="ORF">OXH55_14185</name>
</gene>
<keyword evidence="1" id="KW-1133">Transmembrane helix</keyword>
<dbReference type="NCBIfam" id="TIGR04518">
    <property type="entry name" value="ECF_S_folT_fam"/>
    <property type="match status" value="1"/>
</dbReference>
<name>A0ABT4CRU8_9CLOT</name>
<dbReference type="RefSeq" id="WP_268050687.1">
    <property type="nucleotide sequence ID" value="NZ_JAPQES010000005.1"/>
</dbReference>
<protein>
    <submittedName>
        <fullName evidence="2">Folate family ECF transporter S component</fullName>
    </submittedName>
</protein>
<organism evidence="2 3">
    <name type="scientific">Clostridium ganghwense</name>
    <dbReference type="NCBI Taxonomy" id="312089"/>
    <lineage>
        <taxon>Bacteria</taxon>
        <taxon>Bacillati</taxon>
        <taxon>Bacillota</taxon>
        <taxon>Clostridia</taxon>
        <taxon>Eubacteriales</taxon>
        <taxon>Clostridiaceae</taxon>
        <taxon>Clostridium</taxon>
    </lineage>
</organism>
<feature type="transmembrane region" description="Helical" evidence="1">
    <location>
        <begin position="137"/>
        <end position="155"/>
    </location>
</feature>
<keyword evidence="1" id="KW-0812">Transmembrane</keyword>
<feature type="transmembrane region" description="Helical" evidence="1">
    <location>
        <begin position="98"/>
        <end position="116"/>
    </location>
</feature>
<dbReference type="InterPro" id="IPR030949">
    <property type="entry name" value="ECF_S_folate_fam"/>
</dbReference>
<keyword evidence="3" id="KW-1185">Reference proteome</keyword>
<feature type="transmembrane region" description="Helical" evidence="1">
    <location>
        <begin position="71"/>
        <end position="92"/>
    </location>
</feature>
<evidence type="ECO:0000256" key="1">
    <source>
        <dbReference type="SAM" id="Phobius"/>
    </source>
</evidence>
<dbReference type="EMBL" id="JAPQES010000005">
    <property type="protein sequence ID" value="MCY6371792.1"/>
    <property type="molecule type" value="Genomic_DNA"/>
</dbReference>
<accession>A0ABT4CRU8</accession>
<feature type="transmembrane region" description="Helical" evidence="1">
    <location>
        <begin position="7"/>
        <end position="30"/>
    </location>
</feature>
<dbReference type="InterPro" id="IPR024529">
    <property type="entry name" value="ECF_trnsprt_substrate-spec"/>
</dbReference>
<evidence type="ECO:0000313" key="3">
    <source>
        <dbReference type="Proteomes" id="UP001079657"/>
    </source>
</evidence>
<feature type="transmembrane region" description="Helical" evidence="1">
    <location>
        <begin position="36"/>
        <end position="59"/>
    </location>
</feature>
<dbReference type="Proteomes" id="UP001079657">
    <property type="component" value="Unassembled WGS sequence"/>
</dbReference>
<reference evidence="2" key="1">
    <citation type="submission" date="2022-12" db="EMBL/GenBank/DDBJ databases">
        <authorList>
            <person name="Wang J."/>
        </authorList>
    </citation>
    <scope>NUCLEOTIDE SEQUENCE</scope>
    <source>
        <strain evidence="2">HY-42-06</strain>
    </source>
</reference>
<sequence length="170" mass="18774">MNKVNKIVYMGLLIALEVILTRFLSIQTLIVRIGFGFLPIAAAGIMFGPIFAGMIAAIADILGIIIFPKGAYFPGFTLSAFVSGLIYGALLWKNSMSVVRTAMAVGLIIVFVDLIMNTYWLTIITGKAAQILLAPRLIKSAIMFPIQTILIYTLWRTVNKLEFIPKLYKL</sequence>
<keyword evidence="1" id="KW-0472">Membrane</keyword>
<comment type="caution">
    <text evidence="2">The sequence shown here is derived from an EMBL/GenBank/DDBJ whole genome shotgun (WGS) entry which is preliminary data.</text>
</comment>